<accession>A0A239BKB1</accession>
<dbReference type="GO" id="GO:0031177">
    <property type="term" value="F:phosphopantetheine binding"/>
    <property type="evidence" value="ECO:0007669"/>
    <property type="project" value="TreeGrafter"/>
</dbReference>
<name>A0A239BKB1_9BACT</name>
<feature type="domain" description="Carrier" evidence="3">
    <location>
        <begin position="528"/>
        <end position="586"/>
    </location>
</feature>
<dbReference type="Gene3D" id="1.10.1200.10">
    <property type="entry name" value="ACP-like"/>
    <property type="match status" value="1"/>
</dbReference>
<dbReference type="PANTHER" id="PTHR45527:SF1">
    <property type="entry name" value="FATTY ACID SYNTHASE"/>
    <property type="match status" value="1"/>
</dbReference>
<dbReference type="GO" id="GO:0043041">
    <property type="term" value="P:amino acid activation for nonribosomal peptide biosynthetic process"/>
    <property type="evidence" value="ECO:0007669"/>
    <property type="project" value="TreeGrafter"/>
</dbReference>
<proteinExistence type="predicted"/>
<dbReference type="Gene3D" id="3.30.300.30">
    <property type="match status" value="1"/>
</dbReference>
<feature type="domain" description="AMP-dependent synthetase/ligase" evidence="2">
    <location>
        <begin position="30"/>
        <end position="376"/>
    </location>
</feature>
<sequence length="611" mass="65037">MSATHNSLLNNGHDTSSSAARAGETMLTRFQRMVERHADTEACLFGGKCLSYRDLDRISGVLAAKLIDLGLCQHRPVGVLLERSPEVVTAFMAAAKAGVPYVPLAPDWPEHRSRGILDGCGAGLVLTHPLDLPRRTGFCGLPTLPVDVNTPDEARSLAPPSTPDQELVLYVLHTSGSTGTPKGVMVSHANVLHFAANFCPESLRPGAKVAFCAALTFDATVFEVWGSLLNGCTIIGGDTEDILDAARLRSFLGRNAVDSMFLATAAFNALALQNPSVFAPLEALFMGGEKPNLEIVQSVLAADPPKCFHHCYGPTETTVIITRDMVRAVPPDGSHLSVGHAIGEAFVRIHDGQGRALPAGETGEVVLGGPTVAMGYKNDDALTAQAFVADHEHSGQRLYRTGDMGRLDDEGRLTILGRLDDQIKISGYRVSLGEICSVIEQAPQVAMAHVAVPSGFHEPVAYVAPKPESGLTETSLREFLAARLPRYMLPVCIVLLSEMPVNANGKVDRQRLPTPPLLLAPNQDQGTVLGLFQRILGDGGFRKTDSFLAHGGTSLKAAALITVIRDATGVLVPLDLFYSSRTAESVELFVSVADASKTSAPAATSYDEVDI</sequence>
<dbReference type="InterPro" id="IPR009081">
    <property type="entry name" value="PP-bd_ACP"/>
</dbReference>
<feature type="compositionally biased region" description="Polar residues" evidence="1">
    <location>
        <begin position="1"/>
        <end position="19"/>
    </location>
</feature>
<dbReference type="InterPro" id="IPR000873">
    <property type="entry name" value="AMP-dep_synth/lig_dom"/>
</dbReference>
<gene>
    <name evidence="5" type="ORF">SAMN04488503_2651</name>
</gene>
<protein>
    <submittedName>
        <fullName evidence="5">Amino acid adenylation domain-containing protein</fullName>
    </submittedName>
</protein>
<dbReference type="OrthoDB" id="9757540at2"/>
<organism evidence="5 6">
    <name type="scientific">Humidesulfovibrio mexicanus</name>
    <dbReference type="NCBI Taxonomy" id="147047"/>
    <lineage>
        <taxon>Bacteria</taxon>
        <taxon>Pseudomonadati</taxon>
        <taxon>Thermodesulfobacteriota</taxon>
        <taxon>Desulfovibrionia</taxon>
        <taxon>Desulfovibrionales</taxon>
        <taxon>Desulfovibrionaceae</taxon>
        <taxon>Humidesulfovibrio</taxon>
    </lineage>
</organism>
<evidence type="ECO:0000259" key="3">
    <source>
        <dbReference type="Pfam" id="PF00550"/>
    </source>
</evidence>
<dbReference type="InterPro" id="IPR025110">
    <property type="entry name" value="AMP-bd_C"/>
</dbReference>
<dbReference type="GO" id="GO:0044550">
    <property type="term" value="P:secondary metabolite biosynthetic process"/>
    <property type="evidence" value="ECO:0007669"/>
    <property type="project" value="TreeGrafter"/>
</dbReference>
<feature type="domain" description="AMP-binding enzyme C-terminal" evidence="4">
    <location>
        <begin position="437"/>
        <end position="506"/>
    </location>
</feature>
<dbReference type="SUPFAM" id="SSF56801">
    <property type="entry name" value="Acetyl-CoA synthetase-like"/>
    <property type="match status" value="1"/>
</dbReference>
<dbReference type="InterPro" id="IPR045851">
    <property type="entry name" value="AMP-bd_C_sf"/>
</dbReference>
<dbReference type="InterPro" id="IPR042099">
    <property type="entry name" value="ANL_N_sf"/>
</dbReference>
<dbReference type="RefSeq" id="WP_089274852.1">
    <property type="nucleotide sequence ID" value="NZ_FZOC01000005.1"/>
</dbReference>
<dbReference type="Pfam" id="PF13193">
    <property type="entry name" value="AMP-binding_C"/>
    <property type="match status" value="1"/>
</dbReference>
<feature type="region of interest" description="Disordered" evidence="1">
    <location>
        <begin position="1"/>
        <end position="20"/>
    </location>
</feature>
<evidence type="ECO:0000313" key="5">
    <source>
        <dbReference type="EMBL" id="SNS08420.1"/>
    </source>
</evidence>
<evidence type="ECO:0000313" key="6">
    <source>
        <dbReference type="Proteomes" id="UP000198324"/>
    </source>
</evidence>
<evidence type="ECO:0000259" key="2">
    <source>
        <dbReference type="Pfam" id="PF00501"/>
    </source>
</evidence>
<dbReference type="GO" id="GO:0005737">
    <property type="term" value="C:cytoplasm"/>
    <property type="evidence" value="ECO:0007669"/>
    <property type="project" value="TreeGrafter"/>
</dbReference>
<dbReference type="Gene3D" id="3.40.50.12780">
    <property type="entry name" value="N-terminal domain of ligase-like"/>
    <property type="match status" value="1"/>
</dbReference>
<keyword evidence="6" id="KW-1185">Reference proteome</keyword>
<dbReference type="Proteomes" id="UP000198324">
    <property type="component" value="Unassembled WGS sequence"/>
</dbReference>
<dbReference type="EMBL" id="FZOC01000005">
    <property type="protein sequence ID" value="SNS08420.1"/>
    <property type="molecule type" value="Genomic_DNA"/>
</dbReference>
<dbReference type="Pfam" id="PF00550">
    <property type="entry name" value="PP-binding"/>
    <property type="match status" value="1"/>
</dbReference>
<dbReference type="InterPro" id="IPR020845">
    <property type="entry name" value="AMP-binding_CS"/>
</dbReference>
<dbReference type="SUPFAM" id="SSF47336">
    <property type="entry name" value="ACP-like"/>
    <property type="match status" value="1"/>
</dbReference>
<reference evidence="5 6" key="1">
    <citation type="submission" date="2017-06" db="EMBL/GenBank/DDBJ databases">
        <authorList>
            <person name="Kim H.J."/>
            <person name="Triplett B.A."/>
        </authorList>
    </citation>
    <scope>NUCLEOTIDE SEQUENCE [LARGE SCALE GENOMIC DNA]</scope>
    <source>
        <strain evidence="5 6">DSM 13116</strain>
    </source>
</reference>
<dbReference type="PANTHER" id="PTHR45527">
    <property type="entry name" value="NONRIBOSOMAL PEPTIDE SYNTHETASE"/>
    <property type="match status" value="1"/>
</dbReference>
<dbReference type="PROSITE" id="PS00455">
    <property type="entry name" value="AMP_BINDING"/>
    <property type="match status" value="1"/>
</dbReference>
<dbReference type="Pfam" id="PF00501">
    <property type="entry name" value="AMP-binding"/>
    <property type="match status" value="1"/>
</dbReference>
<dbReference type="AlphaFoldDB" id="A0A239BKB1"/>
<dbReference type="InterPro" id="IPR036736">
    <property type="entry name" value="ACP-like_sf"/>
</dbReference>
<evidence type="ECO:0000256" key="1">
    <source>
        <dbReference type="SAM" id="MobiDB-lite"/>
    </source>
</evidence>
<evidence type="ECO:0000259" key="4">
    <source>
        <dbReference type="Pfam" id="PF13193"/>
    </source>
</evidence>